<gene>
    <name evidence="2" type="ORF">RND81_02G214600</name>
</gene>
<feature type="domain" description="F-box" evidence="1">
    <location>
        <begin position="7"/>
        <end position="53"/>
    </location>
</feature>
<dbReference type="Pfam" id="PF08268">
    <property type="entry name" value="FBA_3"/>
    <property type="match status" value="1"/>
</dbReference>
<protein>
    <recommendedName>
        <fullName evidence="1">F-box domain-containing protein</fullName>
    </recommendedName>
</protein>
<evidence type="ECO:0000313" key="2">
    <source>
        <dbReference type="EMBL" id="KAK9750697.1"/>
    </source>
</evidence>
<reference evidence="2" key="1">
    <citation type="submission" date="2024-03" db="EMBL/GenBank/DDBJ databases">
        <title>WGS assembly of Saponaria officinalis var. Norfolk2.</title>
        <authorList>
            <person name="Jenkins J."/>
            <person name="Shu S."/>
            <person name="Grimwood J."/>
            <person name="Barry K."/>
            <person name="Goodstein D."/>
            <person name="Schmutz J."/>
            <person name="Leebens-Mack J."/>
            <person name="Osbourn A."/>
        </authorList>
    </citation>
    <scope>NUCLEOTIDE SEQUENCE [LARGE SCALE GENOMIC DNA]</scope>
    <source>
        <strain evidence="2">JIC</strain>
    </source>
</reference>
<dbReference type="InterPro" id="IPR001810">
    <property type="entry name" value="F-box_dom"/>
</dbReference>
<comment type="caution">
    <text evidence="2">The sequence shown here is derived from an EMBL/GenBank/DDBJ whole genome shotgun (WGS) entry which is preliminary data.</text>
</comment>
<dbReference type="NCBIfam" id="TIGR01640">
    <property type="entry name" value="F_box_assoc_1"/>
    <property type="match status" value="1"/>
</dbReference>
<dbReference type="Gene3D" id="1.20.1280.50">
    <property type="match status" value="1"/>
</dbReference>
<dbReference type="Proteomes" id="UP001443914">
    <property type="component" value="Unassembled WGS sequence"/>
</dbReference>
<evidence type="ECO:0000313" key="3">
    <source>
        <dbReference type="Proteomes" id="UP001443914"/>
    </source>
</evidence>
<keyword evidence="3" id="KW-1185">Reference proteome</keyword>
<organism evidence="2 3">
    <name type="scientific">Saponaria officinalis</name>
    <name type="common">Common soapwort</name>
    <name type="synonym">Lychnis saponaria</name>
    <dbReference type="NCBI Taxonomy" id="3572"/>
    <lineage>
        <taxon>Eukaryota</taxon>
        <taxon>Viridiplantae</taxon>
        <taxon>Streptophyta</taxon>
        <taxon>Embryophyta</taxon>
        <taxon>Tracheophyta</taxon>
        <taxon>Spermatophyta</taxon>
        <taxon>Magnoliopsida</taxon>
        <taxon>eudicotyledons</taxon>
        <taxon>Gunneridae</taxon>
        <taxon>Pentapetalae</taxon>
        <taxon>Caryophyllales</taxon>
        <taxon>Caryophyllaceae</taxon>
        <taxon>Caryophylleae</taxon>
        <taxon>Saponaria</taxon>
    </lineage>
</organism>
<evidence type="ECO:0000259" key="1">
    <source>
        <dbReference type="PROSITE" id="PS50181"/>
    </source>
</evidence>
<dbReference type="AlphaFoldDB" id="A0AAW1MZF9"/>
<dbReference type="PROSITE" id="PS50181">
    <property type="entry name" value="FBOX"/>
    <property type="match status" value="1"/>
</dbReference>
<dbReference type="PANTHER" id="PTHR31672:SF13">
    <property type="entry name" value="F-BOX PROTEIN CPR30-LIKE"/>
    <property type="match status" value="1"/>
</dbReference>
<dbReference type="InterPro" id="IPR050796">
    <property type="entry name" value="SCF_F-box_component"/>
</dbReference>
<dbReference type="InterPro" id="IPR017451">
    <property type="entry name" value="F-box-assoc_interact_dom"/>
</dbReference>
<name>A0AAW1MZF9_SAPOF</name>
<dbReference type="InterPro" id="IPR036047">
    <property type="entry name" value="F-box-like_dom_sf"/>
</dbReference>
<dbReference type="SUPFAM" id="SSF81383">
    <property type="entry name" value="F-box domain"/>
    <property type="match status" value="1"/>
</dbReference>
<sequence length="343" mass="40426">MVSKKDKTSRVELSIELIENILSRLPSKYLLRFRCVCKSWNFLIAHDSAFHNLHLRNSNLNDNKDGSIWFSYESAPYMYYRVYGYNFRTCHESFPYITQIQSNNISIKLDQQFFMDFARSQVVGSCDGVIACLHWKQYDEDDYFLCLWNPSIRKYHWLDLELINYRLNFGSINEYNILWIGFRLAIKSKDYKVVLVCQESSTQVNCIFVYSLKSMQWTKIDTNLKPDTLTPIHKGAIYFNGACNWIKEATVIYSFNLDTHCFRYIKLPSKSKSCSTMSMSMSTWNDMLSVSEKIRSGLTYVLNIWVMKDDETSSDYWTLWKSHSIQDDEPLIKLGLLDFEESC</sequence>
<accession>A0AAW1MZF9</accession>
<dbReference type="Pfam" id="PF00646">
    <property type="entry name" value="F-box"/>
    <property type="match status" value="1"/>
</dbReference>
<dbReference type="PANTHER" id="PTHR31672">
    <property type="entry name" value="BNACNNG10540D PROTEIN"/>
    <property type="match status" value="1"/>
</dbReference>
<proteinExistence type="predicted"/>
<dbReference type="EMBL" id="JBDFQZ010000002">
    <property type="protein sequence ID" value="KAK9750697.1"/>
    <property type="molecule type" value="Genomic_DNA"/>
</dbReference>
<dbReference type="InterPro" id="IPR013187">
    <property type="entry name" value="F-box-assoc_dom_typ3"/>
</dbReference>
<dbReference type="SMART" id="SM00256">
    <property type="entry name" value="FBOX"/>
    <property type="match status" value="1"/>
</dbReference>
<dbReference type="CDD" id="cd22157">
    <property type="entry name" value="F-box_AtFBW1-like"/>
    <property type="match status" value="1"/>
</dbReference>